<evidence type="ECO:0000256" key="11">
    <source>
        <dbReference type="ARBA" id="ARBA00023136"/>
    </source>
</evidence>
<evidence type="ECO:0000256" key="15">
    <source>
        <dbReference type="RuleBase" id="RU003357"/>
    </source>
</evidence>
<comment type="similarity">
    <text evidence="2 14 15">Belongs to the TonB-dependent receptor family.</text>
</comment>
<evidence type="ECO:0000259" key="18">
    <source>
        <dbReference type="Pfam" id="PF07715"/>
    </source>
</evidence>
<evidence type="ECO:0000256" key="7">
    <source>
        <dbReference type="ARBA" id="ARBA00022729"/>
    </source>
</evidence>
<name>A0A6I6GFU2_9BACT</name>
<dbReference type="Pfam" id="PF00593">
    <property type="entry name" value="TonB_dep_Rec_b-barrel"/>
    <property type="match status" value="1"/>
</dbReference>
<evidence type="ECO:0000256" key="10">
    <source>
        <dbReference type="ARBA" id="ARBA00023077"/>
    </source>
</evidence>
<evidence type="ECO:0000256" key="9">
    <source>
        <dbReference type="ARBA" id="ARBA00023065"/>
    </source>
</evidence>
<dbReference type="InterPro" id="IPR000531">
    <property type="entry name" value="Beta-barrel_TonB"/>
</dbReference>
<dbReference type="GO" id="GO:0038023">
    <property type="term" value="F:signaling receptor activity"/>
    <property type="evidence" value="ECO:0007669"/>
    <property type="project" value="InterPro"/>
</dbReference>
<feature type="signal peptide" evidence="16">
    <location>
        <begin position="1"/>
        <end position="26"/>
    </location>
</feature>
<evidence type="ECO:0000259" key="17">
    <source>
        <dbReference type="Pfam" id="PF00593"/>
    </source>
</evidence>
<dbReference type="PANTHER" id="PTHR32552:SF68">
    <property type="entry name" value="FERRICHROME OUTER MEMBRANE TRANSPORTER_PHAGE RECEPTOR"/>
    <property type="match status" value="1"/>
</dbReference>
<dbReference type="GO" id="GO:0015344">
    <property type="term" value="F:siderophore uptake transmembrane transporter activity"/>
    <property type="evidence" value="ECO:0007669"/>
    <property type="project" value="TreeGrafter"/>
</dbReference>
<evidence type="ECO:0000256" key="13">
    <source>
        <dbReference type="ARBA" id="ARBA00023237"/>
    </source>
</evidence>
<proteinExistence type="inferred from homology"/>
<feature type="domain" description="TonB-dependent receptor-like beta-barrel" evidence="17">
    <location>
        <begin position="350"/>
        <end position="756"/>
    </location>
</feature>
<dbReference type="Proteomes" id="UP000426027">
    <property type="component" value="Chromosome"/>
</dbReference>
<dbReference type="NCBIfam" id="TIGR01783">
    <property type="entry name" value="TonB-siderophor"/>
    <property type="match status" value="1"/>
</dbReference>
<evidence type="ECO:0000256" key="6">
    <source>
        <dbReference type="ARBA" id="ARBA00022692"/>
    </source>
</evidence>
<keyword evidence="10 15" id="KW-0798">TonB box</keyword>
<keyword evidence="11 14" id="KW-0472">Membrane</keyword>
<keyword evidence="8" id="KW-0408">Iron</keyword>
<dbReference type="InterPro" id="IPR013784">
    <property type="entry name" value="Carb-bd-like_fold"/>
</dbReference>
<dbReference type="GO" id="GO:0009279">
    <property type="term" value="C:cell outer membrane"/>
    <property type="evidence" value="ECO:0007669"/>
    <property type="project" value="UniProtKB-SubCell"/>
</dbReference>
<dbReference type="InterPro" id="IPR039426">
    <property type="entry name" value="TonB-dep_rcpt-like"/>
</dbReference>
<keyword evidence="9" id="KW-0406">Ion transport</keyword>
<dbReference type="Gene3D" id="2.60.40.1120">
    <property type="entry name" value="Carboxypeptidase-like, regulatory domain"/>
    <property type="match status" value="1"/>
</dbReference>
<organism evidence="19 20">
    <name type="scientific">Phnomibacter ginsenosidimutans</name>
    <dbReference type="NCBI Taxonomy" id="2676868"/>
    <lineage>
        <taxon>Bacteria</taxon>
        <taxon>Pseudomonadati</taxon>
        <taxon>Bacteroidota</taxon>
        <taxon>Chitinophagia</taxon>
        <taxon>Chitinophagales</taxon>
        <taxon>Chitinophagaceae</taxon>
        <taxon>Phnomibacter</taxon>
    </lineage>
</organism>
<evidence type="ECO:0000256" key="5">
    <source>
        <dbReference type="ARBA" id="ARBA00022496"/>
    </source>
</evidence>
<comment type="subcellular location">
    <subcellularLocation>
        <location evidence="1 14">Cell outer membrane</location>
        <topology evidence="1 14">Multi-pass membrane protein</topology>
    </subcellularLocation>
</comment>
<dbReference type="Gene3D" id="2.40.170.20">
    <property type="entry name" value="TonB-dependent receptor, beta-barrel domain"/>
    <property type="match status" value="1"/>
</dbReference>
<keyword evidence="4 14" id="KW-1134">Transmembrane beta strand</keyword>
<reference evidence="19 20" key="1">
    <citation type="submission" date="2019-11" db="EMBL/GenBank/DDBJ databases">
        <authorList>
            <person name="Im W.T."/>
        </authorList>
    </citation>
    <scope>NUCLEOTIDE SEQUENCE [LARGE SCALE GENOMIC DNA]</scope>
    <source>
        <strain evidence="19 20">SB-02</strain>
    </source>
</reference>
<dbReference type="Pfam" id="PF13715">
    <property type="entry name" value="CarbopepD_reg_2"/>
    <property type="match status" value="1"/>
</dbReference>
<evidence type="ECO:0000256" key="4">
    <source>
        <dbReference type="ARBA" id="ARBA00022452"/>
    </source>
</evidence>
<keyword evidence="5" id="KW-0410">Iron transport</keyword>
<dbReference type="KEGG" id="fls:GLV81_03040"/>
<evidence type="ECO:0000256" key="8">
    <source>
        <dbReference type="ARBA" id="ARBA00023004"/>
    </source>
</evidence>
<dbReference type="CDD" id="cd01347">
    <property type="entry name" value="ligand_gated_channel"/>
    <property type="match status" value="1"/>
</dbReference>
<gene>
    <name evidence="19" type="ORF">GLV81_03040</name>
</gene>
<dbReference type="Gene3D" id="2.170.130.10">
    <property type="entry name" value="TonB-dependent receptor, plug domain"/>
    <property type="match status" value="1"/>
</dbReference>
<feature type="domain" description="TonB-dependent receptor plug" evidence="18">
    <location>
        <begin position="141"/>
        <end position="238"/>
    </location>
</feature>
<keyword evidence="13 14" id="KW-0998">Cell outer membrane</keyword>
<dbReference type="Pfam" id="PF07715">
    <property type="entry name" value="Plug"/>
    <property type="match status" value="1"/>
</dbReference>
<feature type="chain" id="PRO_5026223341" evidence="16">
    <location>
        <begin position="27"/>
        <end position="789"/>
    </location>
</feature>
<dbReference type="GO" id="GO:0015891">
    <property type="term" value="P:siderophore transport"/>
    <property type="evidence" value="ECO:0007669"/>
    <property type="project" value="InterPro"/>
</dbReference>
<dbReference type="InterPro" id="IPR012910">
    <property type="entry name" value="Plug_dom"/>
</dbReference>
<dbReference type="EMBL" id="CP046566">
    <property type="protein sequence ID" value="QGW27215.1"/>
    <property type="molecule type" value="Genomic_DNA"/>
</dbReference>
<accession>A0A6I6GFU2</accession>
<keyword evidence="20" id="KW-1185">Reference proteome</keyword>
<evidence type="ECO:0000256" key="2">
    <source>
        <dbReference type="ARBA" id="ARBA00009810"/>
    </source>
</evidence>
<evidence type="ECO:0000256" key="14">
    <source>
        <dbReference type="PROSITE-ProRule" id="PRU01360"/>
    </source>
</evidence>
<dbReference type="PROSITE" id="PS52016">
    <property type="entry name" value="TONB_DEPENDENT_REC_3"/>
    <property type="match status" value="1"/>
</dbReference>
<keyword evidence="7 16" id="KW-0732">Signal</keyword>
<keyword evidence="6 14" id="KW-0812">Transmembrane</keyword>
<protein>
    <submittedName>
        <fullName evidence="19">TonB-dependent siderophore receptor</fullName>
    </submittedName>
</protein>
<evidence type="ECO:0000313" key="20">
    <source>
        <dbReference type="Proteomes" id="UP000426027"/>
    </source>
</evidence>
<evidence type="ECO:0000256" key="16">
    <source>
        <dbReference type="SAM" id="SignalP"/>
    </source>
</evidence>
<evidence type="ECO:0000256" key="3">
    <source>
        <dbReference type="ARBA" id="ARBA00022448"/>
    </source>
</evidence>
<dbReference type="InterPro" id="IPR036942">
    <property type="entry name" value="Beta-barrel_TonB_sf"/>
</dbReference>
<dbReference type="SUPFAM" id="SSF56935">
    <property type="entry name" value="Porins"/>
    <property type="match status" value="1"/>
</dbReference>
<dbReference type="RefSeq" id="WP_157476752.1">
    <property type="nucleotide sequence ID" value="NZ_CP046566.1"/>
</dbReference>
<keyword evidence="3 14" id="KW-0813">Transport</keyword>
<evidence type="ECO:0000313" key="19">
    <source>
        <dbReference type="EMBL" id="QGW27215.1"/>
    </source>
</evidence>
<dbReference type="InterPro" id="IPR010105">
    <property type="entry name" value="TonB_sidphr_rcpt"/>
</dbReference>
<dbReference type="InterPro" id="IPR037066">
    <property type="entry name" value="Plug_dom_sf"/>
</dbReference>
<dbReference type="AlphaFoldDB" id="A0A6I6GFU2"/>
<sequence length="789" mass="88135">MKHLQQFSFILLLCSILVAHSITSQAQQATGNISGTITTADNHPAEGVTISIQPTDRSAVADNNGHFELNGLNAGTYTLFITLIGHQDVSQTVTVTAGQTSNVSFSLTLKDRELNEVVVLGNKSMFKTNRISSSLRLQTPIQQLPQNIQVVTSKLIYNQQIFDMLEGVTRNVSGATRREHWDNYANITMRGSSVAAFRNGMNVSTTWGPLTEDMSMVERIEFVKGPAGFMLSNGDPAGFYNVVTKKPSGRSKGEVSMSLGSFDFYRTSADLDGKLSKDGKLLYRLNIMGQLKGAHRDYDFNNRYSIVPVLKYLIDEKTSVTLEYTHQFAEVNVIGSNYLFSKKGYADLPRDFTTAEARLAPTKMNDKSVLAIFEHKFNDRWKFTAQAAYFNYQQRGASLWPWGFQAGNDSLMQRGMSIWDIEGISKMGQAYLNGEVQTGSVGHKILAGIDLSNKDYYHDWNQGAALGTVFNIYAPVYGTATAPVFDRSKNIRERGVRYYNGYKGMYVQDELSFFNNMVRLTLAGRFTSLTTGNAYSGDYNSTRFTPRVGVSISLDKNTALYALNDQSFMENFGADWQGKSFDPIVGNNMELGIKKDWLNGKWNSTVAVYQITRKNVLTADLEHPNPAGGYFNRQTGEQTTKGLEVDIKGQLFRGLDVVVNYAFTEAKVTEDSKPENIGTQVAGSSRHIQNTWLNYRVETGALAGVGISLGYQYQAKRSPWFVFDGSNNSLPDYFRLDAGLSYQKGKMGFNLFVNNLLDEYLYSGGPYADYFYWQAEAGINARFSVNYRF</sequence>
<dbReference type="PANTHER" id="PTHR32552">
    <property type="entry name" value="FERRICHROME IRON RECEPTOR-RELATED"/>
    <property type="match status" value="1"/>
</dbReference>
<keyword evidence="12 19" id="KW-0675">Receptor</keyword>
<evidence type="ECO:0000256" key="1">
    <source>
        <dbReference type="ARBA" id="ARBA00004571"/>
    </source>
</evidence>
<dbReference type="GO" id="GO:0030246">
    <property type="term" value="F:carbohydrate binding"/>
    <property type="evidence" value="ECO:0007669"/>
    <property type="project" value="InterPro"/>
</dbReference>
<dbReference type="SUPFAM" id="SSF49452">
    <property type="entry name" value="Starch-binding domain-like"/>
    <property type="match status" value="1"/>
</dbReference>
<evidence type="ECO:0000256" key="12">
    <source>
        <dbReference type="ARBA" id="ARBA00023170"/>
    </source>
</evidence>